<dbReference type="eggNOG" id="COG0733">
    <property type="taxonomic scope" value="Bacteria"/>
</dbReference>
<dbReference type="EnsemblBacteria" id="ACZ19491">
    <property type="protein sequence ID" value="ACZ19491"/>
    <property type="gene ID" value="Taci_1260"/>
</dbReference>
<dbReference type="SUPFAM" id="SSF161070">
    <property type="entry name" value="SNF-like"/>
    <property type="match status" value="1"/>
</dbReference>
<dbReference type="PROSITE" id="PS00610">
    <property type="entry name" value="NA_NEUROTRAN_SYMP_1"/>
    <property type="match status" value="1"/>
</dbReference>
<sequence>MGERLQVFLVFLLYFLLVIGFLFGKRGVMVVSTNDREQWGSRLGFIMAAAGSAVGLGNIWRFPYVVGMNGGGAFVLIYLAIVFIIGASVMLAEMAIGRGAGLNAVGSFKKLGGGAWPLVGWMGVIAGFIILSFYGVVAGWTIAYMLKSFTGLMEVASQGKAGDAFGAFVSNPTQVILYQALFMFGTIWIVFKGIGEGIEKYCKVMMPGLFLLLLVLILRAVTLDGAMKGIEFYLKPDFSKVTGGTVLSALGQGFFSLSLGMGCMITYGSYLNKDEALPSAAFTVTFLDTLVAFLAGFAIFPAVFAFNMEPAAGPGLTFITLPSVFSKMPMGAVFSFVFFLLLFFAAITSSVSLLEVCVAYFKDELGWDRAKASWVLGLVIFLLGVPSALSLGGHFPKIAGKDFLDAMDFVASNLLLPLGGILISLFAGWFWLDGCKKEISNQGRLPFVFEGIWVWICRLVAPVVIAIVFVKGLKW</sequence>
<comment type="subcellular location">
    <subcellularLocation>
        <location evidence="1">Membrane</location>
        <topology evidence="1">Multi-pass membrane protein</topology>
    </subcellularLocation>
</comment>
<feature type="transmembrane region" description="Helical" evidence="7">
    <location>
        <begin position="6"/>
        <end position="23"/>
    </location>
</feature>
<feature type="transmembrane region" description="Helical" evidence="7">
    <location>
        <begin position="280"/>
        <end position="306"/>
    </location>
</feature>
<evidence type="ECO:0000313" key="8">
    <source>
        <dbReference type="EMBL" id="ACZ19491.1"/>
    </source>
</evidence>
<keyword evidence="2 6" id="KW-0813">Transport</keyword>
<accession>D1B650</accession>
<dbReference type="InterPro" id="IPR037272">
    <property type="entry name" value="SNS_sf"/>
</dbReference>
<feature type="transmembrane region" description="Helical" evidence="7">
    <location>
        <begin position="452"/>
        <end position="470"/>
    </location>
</feature>
<evidence type="ECO:0000256" key="2">
    <source>
        <dbReference type="ARBA" id="ARBA00022448"/>
    </source>
</evidence>
<keyword evidence="3 6" id="KW-0812">Transmembrane</keyword>
<keyword evidence="6" id="KW-0769">Symport</keyword>
<dbReference type="HOGENOM" id="CLU_006855_3_4_0"/>
<dbReference type="PROSITE" id="PS50267">
    <property type="entry name" value="NA_NEUROTRAN_SYMP_3"/>
    <property type="match status" value="1"/>
</dbReference>
<dbReference type="KEGG" id="tai:Taci_1260"/>
<feature type="transmembrane region" description="Helical" evidence="7">
    <location>
        <begin position="206"/>
        <end position="226"/>
    </location>
</feature>
<feature type="transmembrane region" description="Helical" evidence="7">
    <location>
        <begin position="373"/>
        <end position="394"/>
    </location>
</feature>
<dbReference type="CDD" id="cd10336">
    <property type="entry name" value="SLC6sbd_Tyt1-Like"/>
    <property type="match status" value="1"/>
</dbReference>
<evidence type="ECO:0000256" key="3">
    <source>
        <dbReference type="ARBA" id="ARBA00022692"/>
    </source>
</evidence>
<dbReference type="PANTHER" id="PTHR42948">
    <property type="entry name" value="TRANSPORTER"/>
    <property type="match status" value="1"/>
</dbReference>
<evidence type="ECO:0000256" key="1">
    <source>
        <dbReference type="ARBA" id="ARBA00004141"/>
    </source>
</evidence>
<evidence type="ECO:0000256" key="7">
    <source>
        <dbReference type="SAM" id="Phobius"/>
    </source>
</evidence>
<keyword evidence="5 7" id="KW-0472">Membrane</keyword>
<evidence type="ECO:0000256" key="4">
    <source>
        <dbReference type="ARBA" id="ARBA00022989"/>
    </source>
</evidence>
<dbReference type="STRING" id="525903.Taci_1260"/>
<dbReference type="AlphaFoldDB" id="D1B650"/>
<feature type="transmembrane region" description="Helical" evidence="7">
    <location>
        <begin position="175"/>
        <end position="194"/>
    </location>
</feature>
<feature type="transmembrane region" description="Helical" evidence="7">
    <location>
        <begin position="72"/>
        <end position="97"/>
    </location>
</feature>
<proteinExistence type="inferred from homology"/>
<name>D1B650_THEAS</name>
<feature type="transmembrane region" description="Helical" evidence="7">
    <location>
        <begin position="118"/>
        <end position="143"/>
    </location>
</feature>
<feature type="transmembrane region" description="Helical" evidence="7">
    <location>
        <begin position="43"/>
        <end position="60"/>
    </location>
</feature>
<keyword evidence="9" id="KW-1185">Reference proteome</keyword>
<dbReference type="PANTHER" id="PTHR42948:SF1">
    <property type="entry name" value="TRANSPORTER"/>
    <property type="match status" value="1"/>
</dbReference>
<comment type="similarity">
    <text evidence="6">Belongs to the sodium:neurotransmitter symporter (SNF) (TC 2.A.22) family.</text>
</comment>
<evidence type="ECO:0000256" key="5">
    <source>
        <dbReference type="ARBA" id="ARBA00023136"/>
    </source>
</evidence>
<dbReference type="GO" id="GO:0015293">
    <property type="term" value="F:symporter activity"/>
    <property type="evidence" value="ECO:0007669"/>
    <property type="project" value="UniProtKB-KW"/>
</dbReference>
<dbReference type="EMBL" id="CP001818">
    <property type="protein sequence ID" value="ACZ19491.1"/>
    <property type="molecule type" value="Genomic_DNA"/>
</dbReference>
<gene>
    <name evidence="8" type="ordered locus">Taci_1260</name>
</gene>
<dbReference type="OrthoDB" id="1014at2"/>
<dbReference type="GO" id="GO:0016020">
    <property type="term" value="C:membrane"/>
    <property type="evidence" value="ECO:0007669"/>
    <property type="project" value="UniProtKB-SubCell"/>
</dbReference>
<feature type="transmembrane region" description="Helical" evidence="7">
    <location>
        <begin position="414"/>
        <end position="432"/>
    </location>
</feature>
<dbReference type="InterPro" id="IPR000175">
    <property type="entry name" value="Na/ntran_symport"/>
</dbReference>
<feature type="transmembrane region" description="Helical" evidence="7">
    <location>
        <begin position="246"/>
        <end position="268"/>
    </location>
</feature>
<evidence type="ECO:0000256" key="6">
    <source>
        <dbReference type="RuleBase" id="RU003732"/>
    </source>
</evidence>
<dbReference type="PRINTS" id="PR00176">
    <property type="entry name" value="NANEUSMPORT"/>
</dbReference>
<protein>
    <recommendedName>
        <fullName evidence="6">Transporter</fullName>
    </recommendedName>
</protein>
<dbReference type="Pfam" id="PF00209">
    <property type="entry name" value="SNF"/>
    <property type="match status" value="2"/>
</dbReference>
<dbReference type="InterPro" id="IPR047218">
    <property type="entry name" value="YocR/YhdH-like"/>
</dbReference>
<evidence type="ECO:0000313" key="9">
    <source>
        <dbReference type="Proteomes" id="UP000002030"/>
    </source>
</evidence>
<keyword evidence="4 7" id="KW-1133">Transmembrane helix</keyword>
<reference evidence="8 9" key="1">
    <citation type="journal article" date="2009" name="Stand. Genomic Sci.">
        <title>Complete genome sequence of Thermanaerovibrio acidaminovorans type strain (Su883).</title>
        <authorList>
            <person name="Chovatia M."/>
            <person name="Sikorski J."/>
            <person name="Schroder M."/>
            <person name="Lapidus A."/>
            <person name="Nolan M."/>
            <person name="Tice H."/>
            <person name="Glavina Del Rio T."/>
            <person name="Copeland A."/>
            <person name="Cheng J.F."/>
            <person name="Lucas S."/>
            <person name="Chen F."/>
            <person name="Bruce D."/>
            <person name="Goodwin L."/>
            <person name="Pitluck S."/>
            <person name="Ivanova N."/>
            <person name="Mavromatis K."/>
            <person name="Ovchinnikova G."/>
            <person name="Pati A."/>
            <person name="Chen A."/>
            <person name="Palaniappan K."/>
            <person name="Land M."/>
            <person name="Hauser L."/>
            <person name="Chang Y.J."/>
            <person name="Jeffries C.D."/>
            <person name="Chain P."/>
            <person name="Saunders E."/>
            <person name="Detter J.C."/>
            <person name="Brettin T."/>
            <person name="Rohde M."/>
            <person name="Goker M."/>
            <person name="Spring S."/>
            <person name="Bristow J."/>
            <person name="Markowitz V."/>
            <person name="Hugenholtz P."/>
            <person name="Kyrpides N.C."/>
            <person name="Klenk H.P."/>
            <person name="Eisen J.A."/>
        </authorList>
    </citation>
    <scope>NUCLEOTIDE SEQUENCE [LARGE SCALE GENOMIC DNA]</scope>
    <source>
        <strain evidence="9">ATCC 49978 / DSM 6589 / Su883</strain>
    </source>
</reference>
<organism evidence="8 9">
    <name type="scientific">Thermanaerovibrio acidaminovorans (strain ATCC 49978 / DSM 6589 / Su883)</name>
    <name type="common">Selenomonas acidaminovorans</name>
    <dbReference type="NCBI Taxonomy" id="525903"/>
    <lineage>
        <taxon>Bacteria</taxon>
        <taxon>Thermotogati</taxon>
        <taxon>Synergistota</taxon>
        <taxon>Synergistia</taxon>
        <taxon>Synergistales</taxon>
        <taxon>Synergistaceae</taxon>
        <taxon>Thermanaerovibrio</taxon>
    </lineage>
</organism>
<dbReference type="PATRIC" id="fig|525903.6.peg.1261"/>
<dbReference type="Proteomes" id="UP000002030">
    <property type="component" value="Chromosome"/>
</dbReference>
<feature type="transmembrane region" description="Helical" evidence="7">
    <location>
        <begin position="332"/>
        <end position="361"/>
    </location>
</feature>
<dbReference type="NCBIfam" id="NF037979">
    <property type="entry name" value="Na_transp"/>
    <property type="match status" value="1"/>
</dbReference>